<dbReference type="Gene3D" id="3.30.565.10">
    <property type="entry name" value="Histidine kinase-like ATPase, C-terminal domain"/>
    <property type="match status" value="1"/>
</dbReference>
<dbReference type="Pfam" id="PF10436">
    <property type="entry name" value="BCDHK_Adom3"/>
    <property type="match status" value="1"/>
</dbReference>
<keyword evidence="11" id="KW-1185">Reference proteome</keyword>
<gene>
    <name evidence="10" type="primary">PKP2</name>
    <name evidence="10" type="ORF">HK105_201952</name>
</gene>
<proteinExistence type="inferred from homology"/>
<evidence type="ECO:0000259" key="9">
    <source>
        <dbReference type="Pfam" id="PF10436"/>
    </source>
</evidence>
<accession>A0ABR4NGC4</accession>
<dbReference type="PANTHER" id="PTHR11947">
    <property type="entry name" value="PYRUVATE DEHYDROGENASE KINASE"/>
    <property type="match status" value="1"/>
</dbReference>
<keyword evidence="3 7" id="KW-0547">Nucleotide-binding</keyword>
<keyword evidence="5 7" id="KW-0067">ATP-binding</keyword>
<sequence length="503" mass="55576">MAAPARRAPQQPQQPQPQPRHLVSATASYANFYHNRVLEKYLKQDTKRVTLRQLTVFGRNLTEDKLLRSANYVRAELPVRLAHRIARFQQLPFVVGTNPHIELVYRMYWDAFETFRALPEITSLEQNRVFCDTVRSLLDTHLVVIPQLAMGIAESEPHLSQHAADKFMNETLRSRIGRRVLAEQHIALSADFEGSRPARDHWIGIVNSKCHARDTIDKCARLAGSIFRNIYGVEPPAITVDGFQDASFIYIPDHIEYILFELIKNSMRFTLEKHAPEIAARGVAAANAQPHYQTASEALASAAAAAAAPSLTPQPSARSSHRPRRELPLEDDDAADADHRRQPAHQAAASEHNPAPGQTLAPAPASAGAPASPLLPAIRITIGQSDTQIMFRISDQGGGIERQIFDHIWSYSHASKRRALAVAAPAHSMPRLAAKLNDPIPSTLHLGLGLPMSRVYANYWGGNISMYTMEGYGTDVYVSISVGNQSENLLDDYKGSGADVHGK</sequence>
<evidence type="ECO:0000256" key="4">
    <source>
        <dbReference type="ARBA" id="ARBA00022777"/>
    </source>
</evidence>
<reference evidence="10 11" key="1">
    <citation type="submission" date="2023-09" db="EMBL/GenBank/DDBJ databases">
        <title>Pangenome analysis of Batrachochytrium dendrobatidis and related Chytrids.</title>
        <authorList>
            <person name="Yacoub M.N."/>
            <person name="Stajich J.E."/>
            <person name="James T.Y."/>
        </authorList>
    </citation>
    <scope>NUCLEOTIDE SEQUENCE [LARGE SCALE GENOMIC DNA]</scope>
    <source>
        <strain evidence="10 11">JEL0888</strain>
    </source>
</reference>
<dbReference type="InterPro" id="IPR036890">
    <property type="entry name" value="HATPase_C_sf"/>
</dbReference>
<evidence type="ECO:0000256" key="3">
    <source>
        <dbReference type="ARBA" id="ARBA00022741"/>
    </source>
</evidence>
<comment type="subcellular location">
    <subcellularLocation>
        <location evidence="7">Mitochondrion matrix</location>
    </subcellularLocation>
</comment>
<evidence type="ECO:0000256" key="6">
    <source>
        <dbReference type="ARBA" id="ARBA00023128"/>
    </source>
</evidence>
<dbReference type="InterPro" id="IPR036784">
    <property type="entry name" value="AK/P_DHK_N_sf"/>
</dbReference>
<feature type="region of interest" description="Disordered" evidence="8">
    <location>
        <begin position="306"/>
        <end position="368"/>
    </location>
</feature>
<feature type="compositionally biased region" description="Low complexity" evidence="8">
    <location>
        <begin position="306"/>
        <end position="317"/>
    </location>
</feature>
<comment type="caution">
    <text evidence="10">The sequence shown here is derived from an EMBL/GenBank/DDBJ whole genome shotgun (WGS) entry which is preliminary data.</text>
</comment>
<comment type="similarity">
    <text evidence="1 7">Belongs to the PDK/BCKDK protein kinase family.</text>
</comment>
<dbReference type="SUPFAM" id="SSF55874">
    <property type="entry name" value="ATPase domain of HSP90 chaperone/DNA topoisomerase II/histidine kinase"/>
    <property type="match status" value="2"/>
</dbReference>
<feature type="domain" description="Branched-chain alpha-ketoacid dehydrogenase kinase/Pyruvate dehydrogenase kinase N-terminal" evidence="9">
    <location>
        <begin position="48"/>
        <end position="206"/>
    </location>
</feature>
<protein>
    <recommendedName>
        <fullName evidence="7">Protein-serine/threonine kinase</fullName>
        <ecNumber evidence="7">2.7.11.-</ecNumber>
    </recommendedName>
</protein>
<evidence type="ECO:0000256" key="7">
    <source>
        <dbReference type="RuleBase" id="RU366032"/>
    </source>
</evidence>
<dbReference type="EMBL" id="JADGIZ020000006">
    <property type="protein sequence ID" value="KAL2918551.1"/>
    <property type="molecule type" value="Genomic_DNA"/>
</dbReference>
<dbReference type="Gene3D" id="1.20.140.20">
    <property type="entry name" value="Alpha-ketoacid/pyruvate dehydrogenase kinase, N-terminal domain"/>
    <property type="match status" value="1"/>
</dbReference>
<dbReference type="SUPFAM" id="SSF69012">
    <property type="entry name" value="alpha-ketoacid dehydrogenase kinase, N-terminal domain"/>
    <property type="match status" value="1"/>
</dbReference>
<evidence type="ECO:0000313" key="11">
    <source>
        <dbReference type="Proteomes" id="UP001527925"/>
    </source>
</evidence>
<dbReference type="PANTHER" id="PTHR11947:SF25">
    <property type="entry name" value="[PYRUVATE DEHYDROGENASE (ACETYL-TRANSFERRING)] KINASE 2, MITOCHONDRIAL"/>
    <property type="match status" value="1"/>
</dbReference>
<dbReference type="EC" id="2.7.11.-" evidence="7"/>
<keyword evidence="4 7" id="KW-0418">Kinase</keyword>
<name>A0ABR4NGC4_9FUNG</name>
<evidence type="ECO:0000256" key="1">
    <source>
        <dbReference type="ARBA" id="ARBA00006155"/>
    </source>
</evidence>
<keyword evidence="2 7" id="KW-0808">Transferase</keyword>
<feature type="region of interest" description="Disordered" evidence="8">
    <location>
        <begin position="1"/>
        <end position="20"/>
    </location>
</feature>
<evidence type="ECO:0000313" key="10">
    <source>
        <dbReference type="EMBL" id="KAL2918551.1"/>
    </source>
</evidence>
<keyword evidence="6 7" id="KW-0496">Mitochondrion</keyword>
<feature type="compositionally biased region" description="Low complexity" evidence="8">
    <location>
        <begin position="1"/>
        <end position="11"/>
    </location>
</feature>
<organism evidence="10 11">
    <name type="scientific">Polyrhizophydium stewartii</name>
    <dbReference type="NCBI Taxonomy" id="2732419"/>
    <lineage>
        <taxon>Eukaryota</taxon>
        <taxon>Fungi</taxon>
        <taxon>Fungi incertae sedis</taxon>
        <taxon>Chytridiomycota</taxon>
        <taxon>Chytridiomycota incertae sedis</taxon>
        <taxon>Chytridiomycetes</taxon>
        <taxon>Rhizophydiales</taxon>
        <taxon>Rhizophydiales incertae sedis</taxon>
        <taxon>Polyrhizophydium</taxon>
    </lineage>
</organism>
<evidence type="ECO:0000256" key="2">
    <source>
        <dbReference type="ARBA" id="ARBA00022679"/>
    </source>
</evidence>
<evidence type="ECO:0000256" key="5">
    <source>
        <dbReference type="ARBA" id="ARBA00022840"/>
    </source>
</evidence>
<dbReference type="InterPro" id="IPR018955">
    <property type="entry name" value="BCDHK/PDK_N"/>
</dbReference>
<evidence type="ECO:0000256" key="8">
    <source>
        <dbReference type="SAM" id="MobiDB-lite"/>
    </source>
</evidence>
<dbReference type="InterPro" id="IPR039028">
    <property type="entry name" value="BCKD/PDK"/>
</dbReference>
<dbReference type="Proteomes" id="UP001527925">
    <property type="component" value="Unassembled WGS sequence"/>
</dbReference>